<dbReference type="EMBL" id="QEAQ01000052">
    <property type="protein sequence ID" value="TPX57478.1"/>
    <property type="molecule type" value="Genomic_DNA"/>
</dbReference>
<feature type="repeat" description="WD" evidence="4">
    <location>
        <begin position="517"/>
        <end position="547"/>
    </location>
</feature>
<keyword evidence="1 4" id="KW-0853">WD repeat</keyword>
<evidence type="ECO:0000256" key="2">
    <source>
        <dbReference type="ARBA" id="ARBA00022737"/>
    </source>
</evidence>
<proteinExistence type="predicted"/>
<protein>
    <recommendedName>
        <fullName evidence="5">F-box domain-containing protein</fullName>
    </recommendedName>
</protein>
<reference evidence="6 7" key="1">
    <citation type="journal article" date="2019" name="Sci. Rep.">
        <title>Comparative genomics of chytrid fungi reveal insights into the obligate biotrophic and pathogenic lifestyle of Synchytrium endobioticum.</title>
        <authorList>
            <person name="van de Vossenberg B.T.L.H."/>
            <person name="Warris S."/>
            <person name="Nguyen H.D.T."/>
            <person name="van Gent-Pelzer M.P.E."/>
            <person name="Joly D.L."/>
            <person name="van de Geest H.C."/>
            <person name="Bonants P.J.M."/>
            <person name="Smith D.S."/>
            <person name="Levesque C.A."/>
            <person name="van der Lee T.A.J."/>
        </authorList>
    </citation>
    <scope>NUCLEOTIDE SEQUENCE [LARGE SCALE GENOMIC DNA]</scope>
    <source>
        <strain evidence="6 7">CBS 809.83</strain>
    </source>
</reference>
<name>A0A507E2Y0_9FUNG</name>
<keyword evidence="3" id="KW-0833">Ubl conjugation pathway</keyword>
<keyword evidence="2" id="KW-0677">Repeat</keyword>
<gene>
    <name evidence="6" type="ORF">PhCBS80983_g03817</name>
</gene>
<evidence type="ECO:0000256" key="4">
    <source>
        <dbReference type="PROSITE-ProRule" id="PRU00221"/>
    </source>
</evidence>
<dbReference type="PROSITE" id="PS50181">
    <property type="entry name" value="FBOX"/>
    <property type="match status" value="1"/>
</dbReference>
<dbReference type="InterPro" id="IPR051075">
    <property type="entry name" value="SCF_subunit_WD-repeat"/>
</dbReference>
<dbReference type="SUPFAM" id="SSF50978">
    <property type="entry name" value="WD40 repeat-like"/>
    <property type="match status" value="1"/>
</dbReference>
<dbReference type="InterPro" id="IPR015943">
    <property type="entry name" value="WD40/YVTN_repeat-like_dom_sf"/>
</dbReference>
<keyword evidence="7" id="KW-1185">Reference proteome</keyword>
<dbReference type="PROSITE" id="PS50294">
    <property type="entry name" value="WD_REPEATS_REGION"/>
    <property type="match status" value="5"/>
</dbReference>
<evidence type="ECO:0000259" key="5">
    <source>
        <dbReference type="PROSITE" id="PS50181"/>
    </source>
</evidence>
<dbReference type="Proteomes" id="UP000318582">
    <property type="component" value="Unassembled WGS sequence"/>
</dbReference>
<dbReference type="SUPFAM" id="SSF81383">
    <property type="entry name" value="F-box domain"/>
    <property type="match status" value="1"/>
</dbReference>
<feature type="repeat" description="WD" evidence="4">
    <location>
        <begin position="303"/>
        <end position="342"/>
    </location>
</feature>
<feature type="domain" description="F-box" evidence="5">
    <location>
        <begin position="99"/>
        <end position="145"/>
    </location>
</feature>
<dbReference type="InterPro" id="IPR036047">
    <property type="entry name" value="F-box-like_dom_sf"/>
</dbReference>
<sequence>MSSTTTTQSVSTYLAASDKHFCYRHRPGNSKAVTNSSSPLSQRLEALSAKDKETVSQIWNLFATAPRPLRPLILDGLLDNCCLPQLSYMAGALGPLLRVDFISNAPTEIAIGILQYLDAKSLCHAARTCSSWRKLADDDIIWHRMCEQHIDRKCKKCGWGLPLLDNKRRNHLLGKRSSSARRAEDTQGRIDAGSNDLAVKRMKVGPPEGATAVPTAETTPIPRTDEVATRRPYKRPWKEIYAERLVVERNWRSGTFARTELLGHTDSVMCLHYDESKSLLVTGSYDYTIRVWDTDTMQCIKVLTGHTRCVRGIQMDDNKMVSGSMDRTLRIWNLKTFQCIRILEGHAAGVVCLHFNDKMLASGSVDGTIRVWNLGAGCCFSLAGHRDWVNKVQILDKKRLISCSDDSSIKLWDLDTRAELRSFNGHVGQIQGMQAFIPHSAPRVDGITLPGGILISGSLDNTIKIWCLETGAEIKTLFGHVEGVWCAAVDSLRIISGGQDRKVIVWDIERGQKMYELTGHGGAVNCCQMTDTKVLTGGEDGAIRIWDFLPDTSFMSRPVA</sequence>
<evidence type="ECO:0000313" key="7">
    <source>
        <dbReference type="Proteomes" id="UP000318582"/>
    </source>
</evidence>
<dbReference type="InterPro" id="IPR001680">
    <property type="entry name" value="WD40_rpt"/>
</dbReference>
<accession>A0A507E2Y0</accession>
<dbReference type="InterPro" id="IPR001810">
    <property type="entry name" value="F-box_dom"/>
</dbReference>
<dbReference type="CDD" id="cd22147">
    <property type="entry name" value="F-box_SpPof1-like"/>
    <property type="match status" value="1"/>
</dbReference>
<feature type="repeat" description="WD" evidence="4">
    <location>
        <begin position="261"/>
        <end position="302"/>
    </location>
</feature>
<evidence type="ECO:0000313" key="6">
    <source>
        <dbReference type="EMBL" id="TPX57478.1"/>
    </source>
</evidence>
<organism evidence="6 7">
    <name type="scientific">Powellomyces hirtus</name>
    <dbReference type="NCBI Taxonomy" id="109895"/>
    <lineage>
        <taxon>Eukaryota</taxon>
        <taxon>Fungi</taxon>
        <taxon>Fungi incertae sedis</taxon>
        <taxon>Chytridiomycota</taxon>
        <taxon>Chytridiomycota incertae sedis</taxon>
        <taxon>Chytridiomycetes</taxon>
        <taxon>Spizellomycetales</taxon>
        <taxon>Powellomycetaceae</taxon>
        <taxon>Powellomyces</taxon>
    </lineage>
</organism>
<feature type="repeat" description="WD" evidence="4">
    <location>
        <begin position="343"/>
        <end position="374"/>
    </location>
</feature>
<dbReference type="CDD" id="cd00200">
    <property type="entry name" value="WD40"/>
    <property type="match status" value="1"/>
</dbReference>
<dbReference type="Pfam" id="PF00400">
    <property type="entry name" value="WD40"/>
    <property type="match status" value="7"/>
</dbReference>
<dbReference type="STRING" id="109895.A0A507E2Y0"/>
<dbReference type="InterPro" id="IPR036322">
    <property type="entry name" value="WD40_repeat_dom_sf"/>
</dbReference>
<feature type="repeat" description="WD" evidence="4">
    <location>
        <begin position="382"/>
        <end position="422"/>
    </location>
</feature>
<dbReference type="PANTHER" id="PTHR19872">
    <property type="entry name" value="UBIQUITIN LIGASE SPECIFICITY FACTOR/HREP PROTEIN"/>
    <property type="match status" value="1"/>
</dbReference>
<dbReference type="InterPro" id="IPR020472">
    <property type="entry name" value="WD40_PAC1"/>
</dbReference>
<evidence type="ECO:0000256" key="1">
    <source>
        <dbReference type="ARBA" id="ARBA00022574"/>
    </source>
</evidence>
<comment type="caution">
    <text evidence="6">The sequence shown here is derived from an EMBL/GenBank/DDBJ whole genome shotgun (WGS) entry which is preliminary data.</text>
</comment>
<dbReference type="AlphaFoldDB" id="A0A507E2Y0"/>
<dbReference type="PANTHER" id="PTHR19872:SF9">
    <property type="entry name" value="UBIQUITIN-BINDING SDF UBIQUITIN LIGASE COMPLEX SUBUNIT"/>
    <property type="match status" value="1"/>
</dbReference>
<feature type="repeat" description="WD" evidence="4">
    <location>
        <begin position="477"/>
        <end position="516"/>
    </location>
</feature>
<dbReference type="SMART" id="SM00256">
    <property type="entry name" value="FBOX"/>
    <property type="match status" value="1"/>
</dbReference>
<dbReference type="PRINTS" id="PR00320">
    <property type="entry name" value="GPROTEINBRPT"/>
</dbReference>
<dbReference type="Gene3D" id="1.20.1280.50">
    <property type="match status" value="1"/>
</dbReference>
<dbReference type="PROSITE" id="PS50082">
    <property type="entry name" value="WD_REPEATS_2"/>
    <property type="match status" value="7"/>
</dbReference>
<dbReference type="PROSITE" id="PS00678">
    <property type="entry name" value="WD_REPEATS_1"/>
    <property type="match status" value="5"/>
</dbReference>
<dbReference type="SMART" id="SM00320">
    <property type="entry name" value="WD40"/>
    <property type="match status" value="7"/>
</dbReference>
<dbReference type="Pfam" id="PF12937">
    <property type="entry name" value="F-box-like"/>
    <property type="match status" value="1"/>
</dbReference>
<dbReference type="InterPro" id="IPR019775">
    <property type="entry name" value="WD40_repeat_CS"/>
</dbReference>
<evidence type="ECO:0000256" key="3">
    <source>
        <dbReference type="ARBA" id="ARBA00022786"/>
    </source>
</evidence>
<feature type="repeat" description="WD" evidence="4">
    <location>
        <begin position="451"/>
        <end position="476"/>
    </location>
</feature>
<dbReference type="Gene3D" id="2.130.10.10">
    <property type="entry name" value="YVTN repeat-like/Quinoprotein amine dehydrogenase"/>
    <property type="match status" value="3"/>
</dbReference>